<keyword evidence="2 8" id="KW-1003">Cell membrane</keyword>
<dbReference type="GO" id="GO:0005886">
    <property type="term" value="C:plasma membrane"/>
    <property type="evidence" value="ECO:0007669"/>
    <property type="project" value="UniProtKB-SubCell"/>
</dbReference>
<name>A0AAV8WCB4_9CUCU</name>
<evidence type="ECO:0000313" key="9">
    <source>
        <dbReference type="EMBL" id="KAJ8924248.1"/>
    </source>
</evidence>
<keyword evidence="6 8" id="KW-0675">Receptor</keyword>
<dbReference type="Pfam" id="PF08395">
    <property type="entry name" value="7tm_7"/>
    <property type="match status" value="1"/>
</dbReference>
<comment type="function">
    <text evidence="8">Gustatory receptor which mediates acceptance or avoidance behavior, depending on its substrates.</text>
</comment>
<evidence type="ECO:0000256" key="7">
    <source>
        <dbReference type="ARBA" id="ARBA00023224"/>
    </source>
</evidence>
<evidence type="ECO:0000256" key="1">
    <source>
        <dbReference type="ARBA" id="ARBA00004651"/>
    </source>
</evidence>
<keyword evidence="10" id="KW-1185">Reference proteome</keyword>
<dbReference type="GO" id="GO:0008049">
    <property type="term" value="P:male courtship behavior"/>
    <property type="evidence" value="ECO:0007669"/>
    <property type="project" value="TreeGrafter"/>
</dbReference>
<dbReference type="PANTHER" id="PTHR21143:SF104">
    <property type="entry name" value="GUSTATORY RECEPTOR 8A-RELATED"/>
    <property type="match status" value="1"/>
</dbReference>
<dbReference type="GO" id="GO:0030425">
    <property type="term" value="C:dendrite"/>
    <property type="evidence" value="ECO:0007669"/>
    <property type="project" value="TreeGrafter"/>
</dbReference>
<proteinExistence type="inferred from homology"/>
<evidence type="ECO:0000256" key="5">
    <source>
        <dbReference type="ARBA" id="ARBA00023136"/>
    </source>
</evidence>
<feature type="transmembrane region" description="Helical" evidence="8">
    <location>
        <begin position="299"/>
        <end position="319"/>
    </location>
</feature>
<dbReference type="GO" id="GO:0007635">
    <property type="term" value="P:chemosensory behavior"/>
    <property type="evidence" value="ECO:0007669"/>
    <property type="project" value="TreeGrafter"/>
</dbReference>
<feature type="transmembrane region" description="Helical" evidence="8">
    <location>
        <begin position="37"/>
        <end position="55"/>
    </location>
</feature>
<accession>A0AAV8WCB4</accession>
<keyword evidence="4 8" id="KW-1133">Transmembrane helix</keyword>
<feature type="transmembrane region" description="Helical" evidence="8">
    <location>
        <begin position="183"/>
        <end position="207"/>
    </location>
</feature>
<dbReference type="GO" id="GO:0050909">
    <property type="term" value="P:sensory perception of taste"/>
    <property type="evidence" value="ECO:0007669"/>
    <property type="project" value="InterPro"/>
</dbReference>
<evidence type="ECO:0000313" key="10">
    <source>
        <dbReference type="Proteomes" id="UP001159042"/>
    </source>
</evidence>
<feature type="transmembrane region" description="Helical" evidence="8">
    <location>
        <begin position="67"/>
        <end position="87"/>
    </location>
</feature>
<organism evidence="9 10">
    <name type="scientific">Exocentrus adspersus</name>
    <dbReference type="NCBI Taxonomy" id="1586481"/>
    <lineage>
        <taxon>Eukaryota</taxon>
        <taxon>Metazoa</taxon>
        <taxon>Ecdysozoa</taxon>
        <taxon>Arthropoda</taxon>
        <taxon>Hexapoda</taxon>
        <taxon>Insecta</taxon>
        <taxon>Pterygota</taxon>
        <taxon>Neoptera</taxon>
        <taxon>Endopterygota</taxon>
        <taxon>Coleoptera</taxon>
        <taxon>Polyphaga</taxon>
        <taxon>Cucujiformia</taxon>
        <taxon>Chrysomeloidea</taxon>
        <taxon>Cerambycidae</taxon>
        <taxon>Lamiinae</taxon>
        <taxon>Acanthocinini</taxon>
        <taxon>Exocentrus</taxon>
    </lineage>
</organism>
<comment type="caution">
    <text evidence="9">The sequence shown here is derived from an EMBL/GenBank/DDBJ whole genome shotgun (WGS) entry which is preliminary data.</text>
</comment>
<dbReference type="InterPro" id="IPR013604">
    <property type="entry name" value="7TM_chemorcpt"/>
</dbReference>
<dbReference type="GO" id="GO:0007165">
    <property type="term" value="P:signal transduction"/>
    <property type="evidence" value="ECO:0007669"/>
    <property type="project" value="UniProtKB-KW"/>
</dbReference>
<evidence type="ECO:0000256" key="2">
    <source>
        <dbReference type="ARBA" id="ARBA00022475"/>
    </source>
</evidence>
<feature type="transmembrane region" description="Helical" evidence="8">
    <location>
        <begin position="266"/>
        <end position="287"/>
    </location>
</feature>
<dbReference type="GO" id="GO:0043025">
    <property type="term" value="C:neuronal cell body"/>
    <property type="evidence" value="ECO:0007669"/>
    <property type="project" value="TreeGrafter"/>
</dbReference>
<dbReference type="PANTHER" id="PTHR21143">
    <property type="entry name" value="INVERTEBRATE GUSTATORY RECEPTOR"/>
    <property type="match status" value="1"/>
</dbReference>
<feature type="transmembrane region" description="Helical" evidence="8">
    <location>
        <begin position="93"/>
        <end position="117"/>
    </location>
</feature>
<dbReference type="GO" id="GO:0030424">
    <property type="term" value="C:axon"/>
    <property type="evidence" value="ECO:0007669"/>
    <property type="project" value="TreeGrafter"/>
</dbReference>
<evidence type="ECO:0000256" key="3">
    <source>
        <dbReference type="ARBA" id="ARBA00022692"/>
    </source>
</evidence>
<protein>
    <recommendedName>
        <fullName evidence="8">Gustatory receptor</fullName>
    </recommendedName>
</protein>
<keyword evidence="3 8" id="KW-0812">Transmembrane</keyword>
<gene>
    <name evidence="9" type="ORF">NQ315_007040</name>
</gene>
<evidence type="ECO:0000256" key="4">
    <source>
        <dbReference type="ARBA" id="ARBA00022989"/>
    </source>
</evidence>
<sequence>MALYIVDDPSEKHLHKQNKFDAYKQAFLENRNPDIKILLNLIGCYKFFLITPMSLGEGTIPRFAKYLSVFISAMCVVNCFFSISLFYGQTKEAPVTLFMVGLLFRVMGMLFLVFTVLNANVLKQENWIITLKSLNQAESIFRKLGFETTKKRFRLVAELAFVFVPFLILKTLQIYIYSHIGDLRFLCIHGGGIITDLYISFFIFFMMRLNAVLTSRYSFMDTDLKMTVVEQLKDQQKVRRLEDIIILYKTLKTLVDRLNMIFGAHLFFYVCYIVTSLLLTFSFRININSLDRDLMNLSIWRICSSVINIIWLTVFVMSCNSVETSGAKLTKTCYMLHEGCNSQLVKEQLMQLAEYVEQWKPNLSAAGFYNVNQSTLSAVFEAIITYLVIIIQFNLALEETAKAQT</sequence>
<reference evidence="9 10" key="1">
    <citation type="journal article" date="2023" name="Insect Mol. Biol.">
        <title>Genome sequencing provides insights into the evolution of gene families encoding plant cell wall-degrading enzymes in longhorned beetles.</title>
        <authorList>
            <person name="Shin N.R."/>
            <person name="Okamura Y."/>
            <person name="Kirsch R."/>
            <person name="Pauchet Y."/>
        </authorList>
    </citation>
    <scope>NUCLEOTIDE SEQUENCE [LARGE SCALE GENOMIC DNA]</scope>
    <source>
        <strain evidence="9">EAD_L_NR</strain>
    </source>
</reference>
<comment type="subcellular location">
    <subcellularLocation>
        <location evidence="1 8">Cell membrane</location>
        <topology evidence="1 8">Multi-pass membrane protein</topology>
    </subcellularLocation>
</comment>
<dbReference type="EMBL" id="JANEYG010000003">
    <property type="protein sequence ID" value="KAJ8924248.1"/>
    <property type="molecule type" value="Genomic_DNA"/>
</dbReference>
<evidence type="ECO:0000256" key="8">
    <source>
        <dbReference type="RuleBase" id="RU363108"/>
    </source>
</evidence>
<comment type="similarity">
    <text evidence="8">Belongs to the insect chemoreceptor superfamily. Gustatory receptor (GR) family.</text>
</comment>
<feature type="transmembrane region" description="Helical" evidence="8">
    <location>
        <begin position="155"/>
        <end position="177"/>
    </location>
</feature>
<dbReference type="AlphaFoldDB" id="A0AAV8WCB4"/>
<evidence type="ECO:0000256" key="6">
    <source>
        <dbReference type="ARBA" id="ARBA00023170"/>
    </source>
</evidence>
<dbReference type="Proteomes" id="UP001159042">
    <property type="component" value="Unassembled WGS sequence"/>
</dbReference>
<keyword evidence="7 8" id="KW-0807">Transducer</keyword>
<keyword evidence="5 8" id="KW-0472">Membrane</keyword>